<dbReference type="CDD" id="cd07185">
    <property type="entry name" value="OmpA_C-like"/>
    <property type="match status" value="1"/>
</dbReference>
<dbReference type="PROSITE" id="PS51123">
    <property type="entry name" value="OMPA_2"/>
    <property type="match status" value="1"/>
</dbReference>
<keyword evidence="6" id="KW-0732">Signal</keyword>
<evidence type="ECO:0000256" key="6">
    <source>
        <dbReference type="SAM" id="SignalP"/>
    </source>
</evidence>
<dbReference type="Gene3D" id="3.40.1520.20">
    <property type="match status" value="2"/>
</dbReference>
<evidence type="ECO:0000256" key="3">
    <source>
        <dbReference type="ARBA" id="ARBA00023237"/>
    </source>
</evidence>
<dbReference type="InterPro" id="IPR006665">
    <property type="entry name" value="OmpA-like"/>
</dbReference>
<evidence type="ECO:0000256" key="1">
    <source>
        <dbReference type="ARBA" id="ARBA00004442"/>
    </source>
</evidence>
<dbReference type="InterPro" id="IPR036737">
    <property type="entry name" value="OmpA-like_sf"/>
</dbReference>
<evidence type="ECO:0000256" key="5">
    <source>
        <dbReference type="SAM" id="MobiDB-lite"/>
    </source>
</evidence>
<keyword evidence="3" id="KW-0998">Cell outer membrane</keyword>
<feature type="domain" description="OmpA-like" evidence="7">
    <location>
        <begin position="490"/>
        <end position="603"/>
    </location>
</feature>
<dbReference type="SUPFAM" id="SSF103088">
    <property type="entry name" value="OmpA-like"/>
    <property type="match status" value="1"/>
</dbReference>
<feature type="signal peptide" evidence="6">
    <location>
        <begin position="1"/>
        <end position="24"/>
    </location>
</feature>
<evidence type="ECO:0000313" key="8">
    <source>
        <dbReference type="EMBL" id="MBB5722942.1"/>
    </source>
</evidence>
<accession>A0A7W9BM87</accession>
<dbReference type="RefSeq" id="WP_183529691.1">
    <property type="nucleotide sequence ID" value="NZ_JACIJM010000007.1"/>
</dbReference>
<evidence type="ECO:0000259" key="7">
    <source>
        <dbReference type="PROSITE" id="PS51123"/>
    </source>
</evidence>
<dbReference type="PRINTS" id="PR01021">
    <property type="entry name" value="OMPADOMAIN"/>
</dbReference>
<comment type="caution">
    <text evidence="8">The sequence shown here is derived from an EMBL/GenBank/DDBJ whole genome shotgun (WGS) entry which is preliminary data.</text>
</comment>
<proteinExistence type="predicted"/>
<feature type="region of interest" description="Disordered" evidence="5">
    <location>
        <begin position="602"/>
        <end position="623"/>
    </location>
</feature>
<dbReference type="InterPro" id="IPR007055">
    <property type="entry name" value="BON_dom"/>
</dbReference>
<gene>
    <name evidence="8" type="ORF">FHS72_002578</name>
</gene>
<dbReference type="EMBL" id="JACIJM010000007">
    <property type="protein sequence ID" value="MBB5722942.1"/>
    <property type="molecule type" value="Genomic_DNA"/>
</dbReference>
<dbReference type="Pfam" id="PF00691">
    <property type="entry name" value="OmpA"/>
    <property type="match status" value="1"/>
</dbReference>
<dbReference type="PANTHER" id="PTHR30329">
    <property type="entry name" value="STATOR ELEMENT OF FLAGELLAR MOTOR COMPLEX"/>
    <property type="match status" value="1"/>
</dbReference>
<protein>
    <submittedName>
        <fullName evidence="8">OOP family OmpA-OmpF porin</fullName>
    </submittedName>
</protein>
<dbReference type="InterPro" id="IPR006664">
    <property type="entry name" value="OMP_bac"/>
</dbReference>
<dbReference type="GO" id="GO:0009279">
    <property type="term" value="C:cell outer membrane"/>
    <property type="evidence" value="ECO:0007669"/>
    <property type="project" value="UniProtKB-SubCell"/>
</dbReference>
<evidence type="ECO:0000256" key="4">
    <source>
        <dbReference type="PROSITE-ProRule" id="PRU00473"/>
    </source>
</evidence>
<dbReference type="InterPro" id="IPR050330">
    <property type="entry name" value="Bact_OuterMem_StrucFunc"/>
</dbReference>
<dbReference type="Pfam" id="PF04972">
    <property type="entry name" value="BON"/>
    <property type="match status" value="1"/>
</dbReference>
<reference evidence="8 9" key="1">
    <citation type="submission" date="2020-08" db="EMBL/GenBank/DDBJ databases">
        <title>Genomic Encyclopedia of Type Strains, Phase IV (KMG-IV): sequencing the most valuable type-strain genomes for metagenomic binning, comparative biology and taxonomic classification.</title>
        <authorList>
            <person name="Goeker M."/>
        </authorList>
    </citation>
    <scope>NUCLEOTIDE SEQUENCE [LARGE SCALE GENOMIC DNA]</scope>
    <source>
        <strain evidence="8 9">DSM 101064</strain>
    </source>
</reference>
<evidence type="ECO:0000256" key="2">
    <source>
        <dbReference type="ARBA" id="ARBA00023136"/>
    </source>
</evidence>
<name>A0A7W9BM87_9RHOB</name>
<dbReference type="Gene3D" id="3.30.1330.60">
    <property type="entry name" value="OmpA-like domain"/>
    <property type="match status" value="1"/>
</dbReference>
<keyword evidence="2 4" id="KW-0472">Membrane</keyword>
<organism evidence="8 9">
    <name type="scientific">Yoonia ponticola</name>
    <dbReference type="NCBI Taxonomy" id="1524255"/>
    <lineage>
        <taxon>Bacteria</taxon>
        <taxon>Pseudomonadati</taxon>
        <taxon>Pseudomonadota</taxon>
        <taxon>Alphaproteobacteria</taxon>
        <taxon>Rhodobacterales</taxon>
        <taxon>Paracoccaceae</taxon>
        <taxon>Yoonia</taxon>
    </lineage>
</organism>
<sequence>MRLSALFTRLVVFAAAAGVCVVSARTAVTFIEERSVVGVREVLIDQGHDWASVLSDGLQVVLEGQAPSEAHRFRAMSAAGSIVDASRVIDNMDVVDSQSIAPPEFAIEILRNDSGVSLIGLIPANTDREALAERIARIADGQNVTDLLEVADYPVPETWQAALNYAMRALSDLPRSKISVSSARVIVNAITDSELEKAELESNLSRNKPSNVRITVDLTAPRPVISPFTTRFAIDEDGARFDACAVDSREALNTIMAAARDAGFAGNAGCIEALGVPSRTWGNAVSLSIGAVKELGGGTVTISDTDIALVAPQGTAQGTFDRVVGQLENALPDVYALASDLPRAPTDASAGPPQFTITRSPEGAVQLRGRVPDDLTNTTAANYAAAKFGKANVTMGTRVVDELPSGWVIRVLAGIEAMSQLSNGSVVVDPTSVVVRGKTGSETAQADISRLLIDKLGQTAEFDIDVEYVKELDPIAGLPTPEECVAKITEATTDRKITFDPGASSITSDTTDVVDDIADILKRCPDLRIEIAGYTDSQGREEMNEQLSQDRASAVLNALRSRRVPVSSFEAKGYGEADPIADNDTADGREANRRIEFHLIVPETAPEEPTALEEAEVPADDTE</sequence>
<dbReference type="AlphaFoldDB" id="A0A7W9BM87"/>
<comment type="subcellular location">
    <subcellularLocation>
        <location evidence="1">Cell outer membrane</location>
    </subcellularLocation>
</comment>
<feature type="compositionally biased region" description="Acidic residues" evidence="5">
    <location>
        <begin position="610"/>
        <end position="623"/>
    </location>
</feature>
<evidence type="ECO:0000313" key="9">
    <source>
        <dbReference type="Proteomes" id="UP000535415"/>
    </source>
</evidence>
<dbReference type="PANTHER" id="PTHR30329:SF21">
    <property type="entry name" value="LIPOPROTEIN YIAD-RELATED"/>
    <property type="match status" value="1"/>
</dbReference>
<keyword evidence="9" id="KW-1185">Reference proteome</keyword>
<feature type="chain" id="PRO_5031502033" evidence="6">
    <location>
        <begin position="25"/>
        <end position="623"/>
    </location>
</feature>
<dbReference type="Proteomes" id="UP000535415">
    <property type="component" value="Unassembled WGS sequence"/>
</dbReference>